<keyword evidence="1" id="KW-0812">Transmembrane</keyword>
<accession>A0A813ZEA2</accession>
<name>A0A813ZEA2_9BILA</name>
<evidence type="ECO:0000313" key="3">
    <source>
        <dbReference type="Proteomes" id="UP000663879"/>
    </source>
</evidence>
<comment type="caution">
    <text evidence="2">The sequence shown here is derived from an EMBL/GenBank/DDBJ whole genome shotgun (WGS) entry which is preliminary data.</text>
</comment>
<keyword evidence="1" id="KW-0472">Membrane</keyword>
<gene>
    <name evidence="2" type="ORF">OXX778_LOCUS11243</name>
</gene>
<proteinExistence type="predicted"/>
<feature type="transmembrane region" description="Helical" evidence="1">
    <location>
        <begin position="444"/>
        <end position="467"/>
    </location>
</feature>
<evidence type="ECO:0000313" key="2">
    <source>
        <dbReference type="EMBL" id="CAF0897819.1"/>
    </source>
</evidence>
<sequence length="479" mass="55271">MNEISSSPSGITRITVNKSESFKKTPIERFKSKINLAPQRKPINNDVSIQVEERPERPLSFGIFRDDTILNTNLNMFENLKQKIDKISEALDLAKPKLVSDAQKSKPVLEKSKLIVVNLTPKPEIEDLLSSKDLNLPKKTNMLQTKINHETKHENQKKIFLNSTENHNFSGNILADGNNFMAKKNTSNRIDDLKLDDNQTPISTSFKSKSAVERSIDIMHDILLKNSEPPKTAESHNITRIEEINKKPNNNRSKSNLNEILKIKSLNYYDDIMTKQTEVMTELSKIVKHDDKGVQTFDYLKQNIETQTDQSVVLNINEHKNDTEIEIERDPFMLNKNAHEISNETEIQPKRLATFYNGRKSWTVVAEINETDKSREKEIIHEEEIEMVPVDTSDKIMLVESENFDRKKKKNLSVKIKLPDSVDSKEAMAEVVKKKRSAQKCCHLFFLLILFFVTIGILAYFFAWNFILDYARPQHSKNN</sequence>
<reference evidence="2" key="1">
    <citation type="submission" date="2021-02" db="EMBL/GenBank/DDBJ databases">
        <authorList>
            <person name="Nowell W R."/>
        </authorList>
    </citation>
    <scope>NUCLEOTIDE SEQUENCE</scope>
    <source>
        <strain evidence="2">Ploen Becks lab</strain>
    </source>
</reference>
<dbReference type="Proteomes" id="UP000663879">
    <property type="component" value="Unassembled WGS sequence"/>
</dbReference>
<dbReference type="EMBL" id="CAJNOC010001879">
    <property type="protein sequence ID" value="CAF0897819.1"/>
    <property type="molecule type" value="Genomic_DNA"/>
</dbReference>
<organism evidence="2 3">
    <name type="scientific">Brachionus calyciflorus</name>
    <dbReference type="NCBI Taxonomy" id="104777"/>
    <lineage>
        <taxon>Eukaryota</taxon>
        <taxon>Metazoa</taxon>
        <taxon>Spiralia</taxon>
        <taxon>Gnathifera</taxon>
        <taxon>Rotifera</taxon>
        <taxon>Eurotatoria</taxon>
        <taxon>Monogononta</taxon>
        <taxon>Pseudotrocha</taxon>
        <taxon>Ploima</taxon>
        <taxon>Brachionidae</taxon>
        <taxon>Brachionus</taxon>
    </lineage>
</organism>
<dbReference type="OrthoDB" id="10476009at2759"/>
<dbReference type="AlphaFoldDB" id="A0A813ZEA2"/>
<keyword evidence="3" id="KW-1185">Reference proteome</keyword>
<protein>
    <submittedName>
        <fullName evidence="2">Uncharacterized protein</fullName>
    </submittedName>
</protein>
<evidence type="ECO:0000256" key="1">
    <source>
        <dbReference type="SAM" id="Phobius"/>
    </source>
</evidence>
<keyword evidence="1" id="KW-1133">Transmembrane helix</keyword>